<organism evidence="2 3">
    <name type="scientific">Paenibacillus curdlanolyticus YK9</name>
    <dbReference type="NCBI Taxonomy" id="717606"/>
    <lineage>
        <taxon>Bacteria</taxon>
        <taxon>Bacillati</taxon>
        <taxon>Bacillota</taxon>
        <taxon>Bacilli</taxon>
        <taxon>Bacillales</taxon>
        <taxon>Paenibacillaceae</taxon>
        <taxon>Paenibacillus</taxon>
    </lineage>
</organism>
<evidence type="ECO:0000256" key="1">
    <source>
        <dbReference type="SAM" id="Phobius"/>
    </source>
</evidence>
<dbReference type="AlphaFoldDB" id="E0I613"/>
<gene>
    <name evidence="2" type="ORF">PaecuDRAFT_1085</name>
</gene>
<evidence type="ECO:0000313" key="3">
    <source>
        <dbReference type="Proteomes" id="UP000005387"/>
    </source>
</evidence>
<dbReference type="STRING" id="717606.PaecuDRAFT_1085"/>
<dbReference type="EMBL" id="AEDD01000002">
    <property type="protein sequence ID" value="EFM12405.1"/>
    <property type="molecule type" value="Genomic_DNA"/>
</dbReference>
<accession>E0I613</accession>
<protein>
    <submittedName>
        <fullName evidence="2">Uncharacterized protein</fullName>
    </submittedName>
</protein>
<keyword evidence="1" id="KW-0472">Membrane</keyword>
<keyword evidence="3" id="KW-1185">Reference proteome</keyword>
<feature type="transmembrane region" description="Helical" evidence="1">
    <location>
        <begin position="31"/>
        <end position="57"/>
    </location>
</feature>
<sequence>MLVLSAVVMLLAISFAYYARQSPPKKELFVYLALSVLGVTLHFLHAIGHPFSATAFLESFLPRI</sequence>
<dbReference type="RefSeq" id="WP_006037100.1">
    <property type="nucleotide sequence ID" value="NZ_AEDD01000002.1"/>
</dbReference>
<keyword evidence="1" id="KW-1133">Transmembrane helix</keyword>
<keyword evidence="1" id="KW-0812">Transmembrane</keyword>
<evidence type="ECO:0000313" key="2">
    <source>
        <dbReference type="EMBL" id="EFM12405.1"/>
    </source>
</evidence>
<reference evidence="2 3" key="1">
    <citation type="submission" date="2010-07" db="EMBL/GenBank/DDBJ databases">
        <title>The draft genome of Paenibacillus curdlanolyticus YK9.</title>
        <authorList>
            <consortium name="US DOE Joint Genome Institute (JGI-PGF)"/>
            <person name="Lucas S."/>
            <person name="Copeland A."/>
            <person name="Lapidus A."/>
            <person name="Cheng J.-F."/>
            <person name="Bruce D."/>
            <person name="Goodwin L."/>
            <person name="Pitluck S."/>
            <person name="Land M.L."/>
            <person name="Hauser L."/>
            <person name="Chang Y.-J."/>
            <person name="Jeffries C."/>
            <person name="Anderson I.J."/>
            <person name="Johnson E."/>
            <person name="Loganathan U."/>
            <person name="Mulhopadhyay B."/>
            <person name="Kyrpides N."/>
            <person name="Woyke T.J."/>
        </authorList>
    </citation>
    <scope>NUCLEOTIDE SEQUENCE [LARGE SCALE GENOMIC DNA]</scope>
    <source>
        <strain evidence="2 3">YK9</strain>
    </source>
</reference>
<proteinExistence type="predicted"/>
<dbReference type="Proteomes" id="UP000005387">
    <property type="component" value="Unassembled WGS sequence"/>
</dbReference>
<name>E0I613_9BACL</name>
<dbReference type="OrthoDB" id="9999350at2"/>